<dbReference type="AlphaFoldDB" id="A0A2U0ZGB1"/>
<dbReference type="Proteomes" id="UP000247772">
    <property type="component" value="Unassembled WGS sequence"/>
</dbReference>
<organism evidence="1 2">
    <name type="scientific">Paraburkholderia silvatlantica</name>
    <dbReference type="NCBI Taxonomy" id="321895"/>
    <lineage>
        <taxon>Bacteria</taxon>
        <taxon>Pseudomonadati</taxon>
        <taxon>Pseudomonadota</taxon>
        <taxon>Betaproteobacteria</taxon>
        <taxon>Burkholderiales</taxon>
        <taxon>Burkholderiaceae</taxon>
        <taxon>Paraburkholderia</taxon>
    </lineage>
</organism>
<proteinExistence type="predicted"/>
<reference evidence="1 2" key="1">
    <citation type="submission" date="2018-06" db="EMBL/GenBank/DDBJ databases">
        <title>Genomic Encyclopedia of Type Strains, Phase IV (KMG-V): Genome sequencing to study the core and pangenomes of soil and plant-associated prokaryotes.</title>
        <authorList>
            <person name="Whitman W."/>
        </authorList>
    </citation>
    <scope>NUCLEOTIDE SEQUENCE [LARGE SCALE GENOMIC DNA]</scope>
    <source>
        <strain evidence="1 2">SRCL-318</strain>
    </source>
</reference>
<name>A0A2U0ZGB1_9BURK</name>
<evidence type="ECO:0000313" key="2">
    <source>
        <dbReference type="Proteomes" id="UP000247772"/>
    </source>
</evidence>
<protein>
    <submittedName>
        <fullName evidence="1">Uncharacterized protein</fullName>
    </submittedName>
</protein>
<comment type="caution">
    <text evidence="1">The sequence shown here is derived from an EMBL/GenBank/DDBJ whole genome shotgun (WGS) entry which is preliminary data.</text>
</comment>
<dbReference type="EMBL" id="QJSQ01000053">
    <property type="protein sequence ID" value="PYE12700.1"/>
    <property type="molecule type" value="Genomic_DNA"/>
</dbReference>
<evidence type="ECO:0000313" key="1">
    <source>
        <dbReference type="EMBL" id="PYE12700.1"/>
    </source>
</evidence>
<accession>A0A2U0ZGB1</accession>
<gene>
    <name evidence="1" type="ORF">C7410_1538</name>
</gene>
<sequence length="79" mass="7904">MTREAARSGTGPATLAYIDEALQAASVHGEALVEALVSLSAPPGRVRVLTQPFSPSTGSSSRAATSGQRFAAACQASSA</sequence>